<protein>
    <submittedName>
        <fullName evidence="6">Hypoxia induced protein conserved region</fullName>
    </submittedName>
</protein>
<evidence type="ECO:0000259" key="5">
    <source>
        <dbReference type="PROSITE" id="PS51503"/>
    </source>
</evidence>
<evidence type="ECO:0000256" key="3">
    <source>
        <dbReference type="ARBA" id="ARBA00023136"/>
    </source>
</evidence>
<feature type="transmembrane region" description="Helical" evidence="4">
    <location>
        <begin position="40"/>
        <end position="60"/>
    </location>
</feature>
<dbReference type="Pfam" id="PF04588">
    <property type="entry name" value="HIG_1_N"/>
    <property type="match status" value="1"/>
</dbReference>
<dbReference type="RefSeq" id="WP_097155932.1">
    <property type="nucleotide sequence ID" value="NZ_OBEL01000009.1"/>
</dbReference>
<feature type="domain" description="HIG1" evidence="5">
    <location>
        <begin position="1"/>
        <end position="64"/>
    </location>
</feature>
<keyword evidence="2 4" id="KW-1133">Transmembrane helix</keyword>
<dbReference type="EMBL" id="OBEL01000009">
    <property type="protein sequence ID" value="SNZ21556.1"/>
    <property type="molecule type" value="Genomic_DNA"/>
</dbReference>
<name>A0A285PN51_9HYPH</name>
<keyword evidence="7" id="KW-1185">Reference proteome</keyword>
<dbReference type="Proteomes" id="UP000219439">
    <property type="component" value="Unassembled WGS sequence"/>
</dbReference>
<keyword evidence="3 4" id="KW-0472">Membrane</keyword>
<dbReference type="OrthoDB" id="7951376at2"/>
<dbReference type="NCBIfam" id="NF033233">
    <property type="entry name" value="twin_helix"/>
    <property type="match status" value="1"/>
</dbReference>
<evidence type="ECO:0000256" key="4">
    <source>
        <dbReference type="SAM" id="Phobius"/>
    </source>
</evidence>
<dbReference type="AlphaFoldDB" id="A0A285PN51"/>
<evidence type="ECO:0000256" key="1">
    <source>
        <dbReference type="ARBA" id="ARBA00022692"/>
    </source>
</evidence>
<dbReference type="InterPro" id="IPR007667">
    <property type="entry name" value="Hypoxia_induced_domain"/>
</dbReference>
<proteinExistence type="predicted"/>
<organism evidence="6 7">
    <name type="scientific">Cohaesibacter gelatinilyticus</name>
    <dbReference type="NCBI Taxonomy" id="372072"/>
    <lineage>
        <taxon>Bacteria</taxon>
        <taxon>Pseudomonadati</taxon>
        <taxon>Pseudomonadota</taxon>
        <taxon>Alphaproteobacteria</taxon>
        <taxon>Hyphomicrobiales</taxon>
        <taxon>Cohaesibacteraceae</taxon>
    </lineage>
</organism>
<gene>
    <name evidence="6" type="ORF">SAMN06265368_4679</name>
</gene>
<accession>A0A285PN51</accession>
<feature type="transmembrane region" description="Helical" evidence="4">
    <location>
        <begin position="6"/>
        <end position="28"/>
    </location>
</feature>
<dbReference type="Gene3D" id="6.10.140.1320">
    <property type="match status" value="1"/>
</dbReference>
<evidence type="ECO:0000313" key="6">
    <source>
        <dbReference type="EMBL" id="SNZ21556.1"/>
    </source>
</evidence>
<dbReference type="PROSITE" id="PS51503">
    <property type="entry name" value="HIG1"/>
    <property type="match status" value="1"/>
</dbReference>
<evidence type="ECO:0000256" key="2">
    <source>
        <dbReference type="ARBA" id="ARBA00022989"/>
    </source>
</evidence>
<keyword evidence="1 4" id="KW-0812">Transmembrane</keyword>
<evidence type="ECO:0000313" key="7">
    <source>
        <dbReference type="Proteomes" id="UP000219439"/>
    </source>
</evidence>
<sequence length="64" mass="6991">MSAILPSLVPIALIIVAIVLVMGLLNMLKGNNPNRSQQLMRWRVIAQFVAIILIMLTIYVTSGG</sequence>
<reference evidence="6 7" key="1">
    <citation type="submission" date="2017-09" db="EMBL/GenBank/DDBJ databases">
        <authorList>
            <person name="Ehlers B."/>
            <person name="Leendertz F.H."/>
        </authorList>
    </citation>
    <scope>NUCLEOTIDE SEQUENCE [LARGE SCALE GENOMIC DNA]</scope>
    <source>
        <strain evidence="6 7">DSM 18289</strain>
    </source>
</reference>